<evidence type="ECO:0000256" key="3">
    <source>
        <dbReference type="ARBA" id="ARBA00022771"/>
    </source>
</evidence>
<comment type="subcellular location">
    <subcellularLocation>
        <location evidence="1">Nucleus</location>
    </subcellularLocation>
</comment>
<keyword evidence="2" id="KW-0479">Metal-binding</keyword>
<name>E1F8P9_GIAIA</name>
<dbReference type="SUPFAM" id="SSF57667">
    <property type="entry name" value="beta-beta-alpha zinc fingers"/>
    <property type="match status" value="1"/>
</dbReference>
<keyword evidence="5" id="KW-0539">Nucleus</keyword>
<proteinExistence type="predicted"/>
<dbReference type="Proteomes" id="UP000008974">
    <property type="component" value="Unassembled WGS sequence"/>
</dbReference>
<keyword evidence="4" id="KW-0862">Zinc</keyword>
<dbReference type="GO" id="GO:0003676">
    <property type="term" value="F:nucleic acid binding"/>
    <property type="evidence" value="ECO:0007669"/>
    <property type="project" value="InterPro"/>
</dbReference>
<accession>E1F8P9</accession>
<dbReference type="VEuPathDB" id="GiardiaDB:GLP15_2267"/>
<comment type="caution">
    <text evidence="7">The sequence shown here is derived from an EMBL/GenBank/DDBJ whole genome shotgun (WGS) entry which is preliminary data.</text>
</comment>
<dbReference type="Pfam" id="PF06220">
    <property type="entry name" value="zf-U1"/>
    <property type="match status" value="1"/>
</dbReference>
<dbReference type="InterPro" id="IPR000690">
    <property type="entry name" value="Matrin/U1-C_Znf_C2H2"/>
</dbReference>
<keyword evidence="3" id="KW-0863">Zinc-finger</keyword>
<evidence type="ECO:0000256" key="5">
    <source>
        <dbReference type="ARBA" id="ARBA00023242"/>
    </source>
</evidence>
<evidence type="ECO:0000313" key="7">
    <source>
        <dbReference type="EMBL" id="EFO61166.1"/>
    </source>
</evidence>
<dbReference type="InterPro" id="IPR036236">
    <property type="entry name" value="Znf_C2H2_sf"/>
</dbReference>
<evidence type="ECO:0000259" key="6">
    <source>
        <dbReference type="PROSITE" id="PS50171"/>
    </source>
</evidence>
<dbReference type="PROSITE" id="PS50171">
    <property type="entry name" value="ZF_MATRIN"/>
    <property type="match status" value="1"/>
</dbReference>
<dbReference type="EMBL" id="ACVC01000277">
    <property type="protein sequence ID" value="EFO61166.1"/>
    <property type="molecule type" value="Genomic_DNA"/>
</dbReference>
<organism evidence="7 8">
    <name type="scientific">Giardia intestinalis (strain P15)</name>
    <name type="common">Giardia lamblia</name>
    <dbReference type="NCBI Taxonomy" id="658858"/>
    <lineage>
        <taxon>Eukaryota</taxon>
        <taxon>Metamonada</taxon>
        <taxon>Diplomonadida</taxon>
        <taxon>Hexamitidae</taxon>
        <taxon>Giardiinae</taxon>
        <taxon>Giardia</taxon>
    </lineage>
</organism>
<evidence type="ECO:0000256" key="2">
    <source>
        <dbReference type="ARBA" id="ARBA00022723"/>
    </source>
</evidence>
<dbReference type="Gene3D" id="3.30.160.60">
    <property type="entry name" value="Classic Zinc Finger"/>
    <property type="match status" value="1"/>
</dbReference>
<dbReference type="GO" id="GO:0005634">
    <property type="term" value="C:nucleus"/>
    <property type="evidence" value="ECO:0007669"/>
    <property type="project" value="UniProtKB-SubCell"/>
</dbReference>
<evidence type="ECO:0000256" key="1">
    <source>
        <dbReference type="ARBA" id="ARBA00004123"/>
    </source>
</evidence>
<evidence type="ECO:0000313" key="8">
    <source>
        <dbReference type="Proteomes" id="UP000008974"/>
    </source>
</evidence>
<dbReference type="InterPro" id="IPR013085">
    <property type="entry name" value="U1-CZ_Znf_C2H2"/>
</dbReference>
<gene>
    <name evidence="7" type="ORF">GLP15_2267</name>
</gene>
<protein>
    <recommendedName>
        <fullName evidence="6">Matrin-type domain-containing protein</fullName>
    </recommendedName>
</protein>
<dbReference type="AlphaFoldDB" id="E1F8P9"/>
<feature type="domain" description="Matrin-type" evidence="6">
    <location>
        <begin position="3"/>
        <end position="35"/>
    </location>
</feature>
<dbReference type="GO" id="GO:0008270">
    <property type="term" value="F:zinc ion binding"/>
    <property type="evidence" value="ECO:0007669"/>
    <property type="project" value="UniProtKB-KW"/>
</dbReference>
<reference evidence="7 8" key="1">
    <citation type="journal article" date="2010" name="BMC Genomics">
        <title>Genome analysis and comparative genomics of a Giardia intestinalis assemblage E isolate.</title>
        <authorList>
            <person name="Jerlstrom-Hultqvist J."/>
            <person name="Franzen O."/>
            <person name="Ankarklev J."/>
            <person name="Xu F."/>
            <person name="Nohynkova E."/>
            <person name="Andersson J.O."/>
            <person name="Svard S.G."/>
            <person name="Andersson B."/>
        </authorList>
    </citation>
    <scope>NUCLEOTIDE SEQUENCE [LARGE SCALE GENOMIC DNA]</scope>
    <source>
        <strain evidence="7 8">P15</strain>
    </source>
</reference>
<sequence length="46" mass="5650">MRYFCPYCKVRLRRGTMRSIISHTNGQKHRYNVQRYWSAVLSSELR</sequence>
<evidence type="ECO:0000256" key="4">
    <source>
        <dbReference type="ARBA" id="ARBA00022833"/>
    </source>
</evidence>